<dbReference type="SUPFAM" id="SSF51445">
    <property type="entry name" value="(Trans)glycosidases"/>
    <property type="match status" value="1"/>
</dbReference>
<dbReference type="Gene3D" id="3.40.50.2000">
    <property type="entry name" value="Glycogen Phosphorylase B"/>
    <property type="match status" value="1"/>
</dbReference>
<dbReference type="InterPro" id="IPR017853">
    <property type="entry name" value="GH"/>
</dbReference>
<dbReference type="Gene3D" id="3.20.20.80">
    <property type="entry name" value="Glycosidases"/>
    <property type="match status" value="1"/>
</dbReference>
<sequence>MLPFSSFWQAGYEGADHINTAGQPLVMDALTGHQTQFHSDYVALQPFGIRSVRESIGWRQFEADPPGTLAIIRAKMEAAHQLGIQINWTFCHYGWPDDLSLFSSQFVARFADFCQRIAAFLAPWYVRAPVYSPMNELSFLSWGLSVGLFGGHRDDDPDRIKRQLVRATLAACDAIWRADPRARFLHCDPIIHLVPDEESETCYQHTAALNAAQFQAWDMLTGQREPELGGAPRYLDIVGANYYHANQWEANSNQRLAWHLGDARRKPLHRMLTELAQRYHRPILLAETSHVGSGRPAWMTHITAEIAQAQLAGCAILGVCIYPIIESPLWEDPQHWPRSGLWDVAPDFTRLLHQPTAAALRQSQRSLHRFHALLSPASEPQEFHMKQSVLVVFSHLRWGFVFQRPQHLLSRLAQHHRVLFIEEPVHQPGEAGLRQHSPAPNVTVIEPHTDVDAPGFHDSQIAVLQPLLATLLESDEQPLVWFYTPMALPLLNGFTPSAIIYDCMDELSAFQMAPRQLQQRESALLSRADVVFTGGTSLYEAKKHRHQNVYCFPSSVDAAHFEQALDRSNGHPLQENLPGPRLGYYGVIDERMDIGLIAALADAHPEWQIAMVGPVVKIDPNSLPQRSNLHWFGQQPYEALPHFLAGWDVCLMPFALNASTRFISPTKVLEYMAAQLPIVSTAVPDVVRHYSDIVSIADTPQGFIRACEAALQLSDEARRAQAAQMAAIIAETSWDRTAEQMQAHIASLRDSVAEPVAAALTPESGERVHAVSLRPIECLILGAGPTGLSAGYHYGQGAVVLEKNAAPGGWCRSIEDKGFTFDYAGHIMFSNDPYVLQLYDKLLGDNLHWQNREAWVYSHDVFTRYPFQSALHGLPAEVIGECVLGAIEARYGVTNSQDAAPLSAVRQAANTECRDCCADGVLGNEATEPAGAEEMNEDFESFIFRTWGKGIAHHFAVPYNRKLWKTPLVDMETSWLGGRVPLPDLQQIISGALAPLAKPVGPNARFGYPKRGGFQALMNGFLPHLECALETHAEIAEVQPQTRSVMLKDGRHFHYDQLISTLPLPELVRLMGNRAPEAVQKAATKLRHVSVRCVNLGIGRANLSDKHWIYYPGDTLFHRIFLQGNASPECNPEGGFGLTCEISYRADQPLPYEGDALIQRCIEDCIRVGIIREDDAILTANEVDMPYAYVVYDHQRKANVELIRSWLATQGIHLSGRYSEWEYYNSDHAFLAGKRAAESVKALLTNRKTTA</sequence>
<protein>
    <submittedName>
        <fullName evidence="2">Amine oxidase</fullName>
    </submittedName>
</protein>
<gene>
    <name evidence="2" type="ORF">B2J69_00750</name>
</gene>
<dbReference type="InterPro" id="IPR002937">
    <property type="entry name" value="Amino_oxidase"/>
</dbReference>
<proteinExistence type="predicted"/>
<dbReference type="EMBL" id="MWUE01000003">
    <property type="protein sequence ID" value="OQP36136.1"/>
    <property type="molecule type" value="Genomic_DNA"/>
</dbReference>
<dbReference type="PANTHER" id="PTHR21197:SF0">
    <property type="entry name" value="UDP-GALACTOPYRANOSE MUTASE"/>
    <property type="match status" value="1"/>
</dbReference>
<dbReference type="AlphaFoldDB" id="A0A1V9DQM9"/>
<dbReference type="InterPro" id="IPR036188">
    <property type="entry name" value="FAD/NAD-bd_sf"/>
</dbReference>
<dbReference type="Proteomes" id="UP000192769">
    <property type="component" value="Unassembled WGS sequence"/>
</dbReference>
<dbReference type="Pfam" id="PF13450">
    <property type="entry name" value="NAD_binding_8"/>
    <property type="match status" value="1"/>
</dbReference>
<dbReference type="PANTHER" id="PTHR21197">
    <property type="entry name" value="UDP-GALACTOPYRANOSE MUTASE"/>
    <property type="match status" value="1"/>
</dbReference>
<dbReference type="OrthoDB" id="9816564at2"/>
<dbReference type="GO" id="GO:0005829">
    <property type="term" value="C:cytosol"/>
    <property type="evidence" value="ECO:0007669"/>
    <property type="project" value="TreeGrafter"/>
</dbReference>
<dbReference type="GO" id="GO:0050660">
    <property type="term" value="F:flavin adenine dinucleotide binding"/>
    <property type="evidence" value="ECO:0007669"/>
    <property type="project" value="TreeGrafter"/>
</dbReference>
<evidence type="ECO:0000313" key="3">
    <source>
        <dbReference type="Proteomes" id="UP000192769"/>
    </source>
</evidence>
<dbReference type="Gene3D" id="3.40.50.11010">
    <property type="match status" value="1"/>
</dbReference>
<dbReference type="GO" id="GO:0016491">
    <property type="term" value="F:oxidoreductase activity"/>
    <property type="evidence" value="ECO:0007669"/>
    <property type="project" value="InterPro"/>
</dbReference>
<feature type="domain" description="Amine oxidase" evidence="1">
    <location>
        <begin position="1006"/>
        <end position="1240"/>
    </location>
</feature>
<dbReference type="RefSeq" id="WP_081134884.1">
    <property type="nucleotide sequence ID" value="NZ_MWUE01000003.1"/>
</dbReference>
<reference evidence="2 3" key="1">
    <citation type="submission" date="2017-02" db="EMBL/GenBank/DDBJ databases">
        <title>Whole genome shotgun sequence of Pantoea agglomerans strain AS1 isolated from a cycad, Zamia floridana in Central Florida, USA.</title>
        <authorList>
            <person name="Lata P."/>
            <person name="Govindarajan S."/>
            <person name="Qi F."/>
            <person name="Li J.-L."/>
            <person name="Maurya S.K."/>
            <person name="Sahoo M.K."/>
        </authorList>
    </citation>
    <scope>NUCLEOTIDE SEQUENCE [LARGE SCALE GENOMIC DNA]</scope>
    <source>
        <strain evidence="2 3">AS1</strain>
    </source>
</reference>
<dbReference type="Gene3D" id="3.50.50.60">
    <property type="entry name" value="FAD/NAD(P)-binding domain"/>
    <property type="match status" value="1"/>
</dbReference>
<comment type="caution">
    <text evidence="2">The sequence shown here is derived from an EMBL/GenBank/DDBJ whole genome shotgun (WGS) entry which is preliminary data.</text>
</comment>
<evidence type="ECO:0000313" key="2">
    <source>
        <dbReference type="EMBL" id="OQP36136.1"/>
    </source>
</evidence>
<dbReference type="SUPFAM" id="SSF51905">
    <property type="entry name" value="FAD/NAD(P)-binding domain"/>
    <property type="match status" value="1"/>
</dbReference>
<evidence type="ECO:0000259" key="1">
    <source>
        <dbReference type="Pfam" id="PF01593"/>
    </source>
</evidence>
<dbReference type="GO" id="GO:0008767">
    <property type="term" value="F:UDP-galactopyranose mutase activity"/>
    <property type="evidence" value="ECO:0007669"/>
    <property type="project" value="TreeGrafter"/>
</dbReference>
<organism evidence="2 3">
    <name type="scientific">Pantoea latae</name>
    <dbReference type="NCBI Taxonomy" id="1964541"/>
    <lineage>
        <taxon>Bacteria</taxon>
        <taxon>Pseudomonadati</taxon>
        <taxon>Pseudomonadota</taxon>
        <taxon>Gammaproteobacteria</taxon>
        <taxon>Enterobacterales</taxon>
        <taxon>Erwiniaceae</taxon>
        <taxon>Pantoea</taxon>
    </lineage>
</organism>
<dbReference type="Pfam" id="PF01593">
    <property type="entry name" value="Amino_oxidase"/>
    <property type="match status" value="1"/>
</dbReference>
<dbReference type="Pfam" id="PF13692">
    <property type="entry name" value="Glyco_trans_1_4"/>
    <property type="match status" value="1"/>
</dbReference>
<name>A0A1V9DQM9_9GAMM</name>
<accession>A0A1V9DQM9</accession>
<keyword evidence="3" id="KW-1185">Reference proteome</keyword>
<dbReference type="SUPFAM" id="SSF53756">
    <property type="entry name" value="UDP-Glycosyltransferase/glycogen phosphorylase"/>
    <property type="match status" value="1"/>
</dbReference>